<dbReference type="InterPro" id="IPR029787">
    <property type="entry name" value="Nucleotide_cyclase"/>
</dbReference>
<dbReference type="GO" id="GO:0004383">
    <property type="term" value="F:guanylate cyclase activity"/>
    <property type="evidence" value="ECO:0007669"/>
    <property type="project" value="TreeGrafter"/>
</dbReference>
<feature type="domain" description="Guanylate cyclase" evidence="7">
    <location>
        <begin position="70"/>
        <end position="110"/>
    </location>
</feature>
<comment type="subcellular location">
    <subcellularLocation>
        <location evidence="1">Membrane</location>
    </subcellularLocation>
</comment>
<dbReference type="InterPro" id="IPR050401">
    <property type="entry name" value="Cyclic_nucleotide_synthase"/>
</dbReference>
<evidence type="ECO:0000256" key="2">
    <source>
        <dbReference type="ARBA" id="ARBA00022692"/>
    </source>
</evidence>
<reference evidence="8 9" key="1">
    <citation type="submission" date="2020-02" db="EMBL/GenBank/DDBJ databases">
        <title>Draft genome sequence of Haematococcus lacustris strain NIES-144.</title>
        <authorList>
            <person name="Morimoto D."/>
            <person name="Nakagawa S."/>
            <person name="Yoshida T."/>
            <person name="Sawayama S."/>
        </authorList>
    </citation>
    <scope>NUCLEOTIDE SEQUENCE [LARGE SCALE GENOMIC DNA]</scope>
    <source>
        <strain evidence="8 9">NIES-144</strain>
    </source>
</reference>
<evidence type="ECO:0000256" key="6">
    <source>
        <dbReference type="ARBA" id="ARBA00023239"/>
    </source>
</evidence>
<keyword evidence="6" id="KW-0456">Lyase</keyword>
<evidence type="ECO:0000256" key="4">
    <source>
        <dbReference type="ARBA" id="ARBA00022989"/>
    </source>
</evidence>
<dbReference type="Pfam" id="PF00211">
    <property type="entry name" value="Guanylate_cyc"/>
    <property type="match status" value="1"/>
</dbReference>
<dbReference type="Gene3D" id="3.30.70.1230">
    <property type="entry name" value="Nucleotide cyclase"/>
    <property type="match status" value="1"/>
</dbReference>
<dbReference type="GO" id="GO:0004016">
    <property type="term" value="F:adenylate cyclase activity"/>
    <property type="evidence" value="ECO:0007669"/>
    <property type="project" value="TreeGrafter"/>
</dbReference>
<dbReference type="InterPro" id="IPR001054">
    <property type="entry name" value="A/G_cyclase"/>
</dbReference>
<evidence type="ECO:0000256" key="5">
    <source>
        <dbReference type="ARBA" id="ARBA00023136"/>
    </source>
</evidence>
<dbReference type="PANTHER" id="PTHR11920:SF335">
    <property type="entry name" value="GUANYLATE CYCLASE"/>
    <property type="match status" value="1"/>
</dbReference>
<dbReference type="GO" id="GO:0005886">
    <property type="term" value="C:plasma membrane"/>
    <property type="evidence" value="ECO:0007669"/>
    <property type="project" value="TreeGrafter"/>
</dbReference>
<proteinExistence type="predicted"/>
<dbReference type="AlphaFoldDB" id="A0A6A0AJH5"/>
<feature type="non-terminal residue" evidence="8">
    <location>
        <position position="1"/>
    </location>
</feature>
<keyword evidence="2" id="KW-0812">Transmembrane</keyword>
<accession>A0A6A0AJH5</accession>
<dbReference type="GO" id="GO:0007168">
    <property type="term" value="P:receptor guanylyl cyclase signaling pathway"/>
    <property type="evidence" value="ECO:0007669"/>
    <property type="project" value="TreeGrafter"/>
</dbReference>
<keyword evidence="4" id="KW-1133">Transmembrane helix</keyword>
<dbReference type="SUPFAM" id="SSF55073">
    <property type="entry name" value="Nucleotide cyclase"/>
    <property type="match status" value="1"/>
</dbReference>
<dbReference type="PROSITE" id="PS50125">
    <property type="entry name" value="GUANYLATE_CYCLASE_2"/>
    <property type="match status" value="1"/>
</dbReference>
<dbReference type="Proteomes" id="UP000485058">
    <property type="component" value="Unassembled WGS sequence"/>
</dbReference>
<gene>
    <name evidence="8" type="ORF">HaLaN_32209</name>
</gene>
<evidence type="ECO:0000256" key="3">
    <source>
        <dbReference type="ARBA" id="ARBA00022741"/>
    </source>
</evidence>
<evidence type="ECO:0000313" key="9">
    <source>
        <dbReference type="Proteomes" id="UP000485058"/>
    </source>
</evidence>
<comment type="caution">
    <text evidence="8">The sequence shown here is derived from an EMBL/GenBank/DDBJ whole genome shotgun (WGS) entry which is preliminary data.</text>
</comment>
<dbReference type="PANTHER" id="PTHR11920">
    <property type="entry name" value="GUANYLYL CYCLASE"/>
    <property type="match status" value="1"/>
</dbReference>
<dbReference type="GO" id="GO:0035556">
    <property type="term" value="P:intracellular signal transduction"/>
    <property type="evidence" value="ECO:0007669"/>
    <property type="project" value="InterPro"/>
</dbReference>
<protein>
    <submittedName>
        <fullName evidence="8">Guanylate cyclase domain-containing protein</fullName>
    </submittedName>
</protein>
<keyword evidence="3" id="KW-0547">Nucleotide-binding</keyword>
<evidence type="ECO:0000259" key="7">
    <source>
        <dbReference type="PROSITE" id="PS50125"/>
    </source>
</evidence>
<evidence type="ECO:0000313" key="8">
    <source>
        <dbReference type="EMBL" id="GFH32912.1"/>
    </source>
</evidence>
<sequence>VSLCKGKVRDPEGGVRDEPCCHAACMCAETQLNTAANLFPRHIVEYLSTNKAVNAPEQMAQLARQHKDVTLLFMDIVGFTAMSKEVAPEAVMVFLNTLFAHFDALCDKHGEPAHGWSLHISAGANPVPKAPWLLVSRAFPMAQ</sequence>
<dbReference type="EMBL" id="BLLF01007350">
    <property type="protein sequence ID" value="GFH32912.1"/>
    <property type="molecule type" value="Genomic_DNA"/>
</dbReference>
<name>A0A6A0AJH5_HAELA</name>
<dbReference type="GO" id="GO:0000166">
    <property type="term" value="F:nucleotide binding"/>
    <property type="evidence" value="ECO:0007669"/>
    <property type="project" value="UniProtKB-KW"/>
</dbReference>
<organism evidence="8 9">
    <name type="scientific">Haematococcus lacustris</name>
    <name type="common">Green alga</name>
    <name type="synonym">Haematococcus pluvialis</name>
    <dbReference type="NCBI Taxonomy" id="44745"/>
    <lineage>
        <taxon>Eukaryota</taxon>
        <taxon>Viridiplantae</taxon>
        <taxon>Chlorophyta</taxon>
        <taxon>core chlorophytes</taxon>
        <taxon>Chlorophyceae</taxon>
        <taxon>CS clade</taxon>
        <taxon>Chlamydomonadales</taxon>
        <taxon>Haematococcaceae</taxon>
        <taxon>Haematococcus</taxon>
    </lineage>
</organism>
<dbReference type="GO" id="GO:0001653">
    <property type="term" value="F:peptide receptor activity"/>
    <property type="evidence" value="ECO:0007669"/>
    <property type="project" value="TreeGrafter"/>
</dbReference>
<evidence type="ECO:0000256" key="1">
    <source>
        <dbReference type="ARBA" id="ARBA00004370"/>
    </source>
</evidence>
<keyword evidence="9" id="KW-1185">Reference proteome</keyword>
<keyword evidence="5" id="KW-0472">Membrane</keyword>